<evidence type="ECO:0000256" key="2">
    <source>
        <dbReference type="ARBA" id="ARBA00006209"/>
    </source>
</evidence>
<dbReference type="PROSITE" id="PS00916">
    <property type="entry name" value="PI3_4_KINASE_2"/>
    <property type="match status" value="1"/>
</dbReference>
<feature type="domain" description="PIK helical" evidence="11">
    <location>
        <begin position="52"/>
        <end position="241"/>
    </location>
</feature>
<feature type="compositionally biased region" description="Basic and acidic residues" evidence="9">
    <location>
        <begin position="495"/>
        <end position="505"/>
    </location>
</feature>
<dbReference type="EC" id="2.7.1.67" evidence="3"/>
<protein>
    <recommendedName>
        <fullName evidence="8">Phosphatidylinositol 4-kinase beta</fullName>
        <ecNumber evidence="3">2.7.1.67</ecNumber>
    </recommendedName>
</protein>
<evidence type="ECO:0000313" key="13">
    <source>
        <dbReference type="Proteomes" id="UP000838412"/>
    </source>
</evidence>
<dbReference type="InterPro" id="IPR001263">
    <property type="entry name" value="PI3K_accessory_dom"/>
</dbReference>
<dbReference type="PROSITE" id="PS00915">
    <property type="entry name" value="PI3_4_KINASE_1"/>
    <property type="match status" value="1"/>
</dbReference>
<dbReference type="InterPro" id="IPR018936">
    <property type="entry name" value="PI3/4_kinase_CS"/>
</dbReference>
<dbReference type="InterPro" id="IPR057754">
    <property type="entry name" value="PI4-kinase_beta/PIK1_cat"/>
</dbReference>
<dbReference type="Gene3D" id="1.10.1070.11">
    <property type="entry name" value="Phosphatidylinositol 3-/4-kinase, catalytic domain"/>
    <property type="match status" value="1"/>
</dbReference>
<evidence type="ECO:0000256" key="8">
    <source>
        <dbReference type="ARBA" id="ARBA00039877"/>
    </source>
</evidence>
<dbReference type="FunFam" id="1.10.1070.11:FF:000004">
    <property type="entry name" value="Phosphatidylinositol 4-kinase, catalytic, beta"/>
    <property type="match status" value="1"/>
</dbReference>
<comment type="subcellular location">
    <subcellularLocation>
        <location evidence="1">Mitochondrion outer membrane</location>
        <topology evidence="1">Peripheral membrane protein</topology>
    </subcellularLocation>
    <subcellularLocation>
        <location evidence="7">Rough endoplasmic reticulum membrane</location>
        <topology evidence="7">Peripheral membrane protein</topology>
    </subcellularLocation>
</comment>
<proteinExistence type="inferred from homology"/>
<dbReference type="InterPro" id="IPR049160">
    <property type="entry name" value="PI4KB-PIK1_PIK"/>
</dbReference>
<feature type="region of interest" description="Disordered" evidence="9">
    <location>
        <begin position="255"/>
        <end position="274"/>
    </location>
</feature>
<dbReference type="GO" id="GO:0046854">
    <property type="term" value="P:phosphatidylinositol phosphate biosynthetic process"/>
    <property type="evidence" value="ECO:0007669"/>
    <property type="project" value="InterPro"/>
</dbReference>
<accession>A0A8J9Z557</accession>
<dbReference type="GO" id="GO:0048015">
    <property type="term" value="P:phosphatidylinositol-mediated signaling"/>
    <property type="evidence" value="ECO:0007669"/>
    <property type="project" value="TreeGrafter"/>
</dbReference>
<feature type="region of interest" description="Disordered" evidence="9">
    <location>
        <begin position="495"/>
        <end position="533"/>
    </location>
</feature>
<dbReference type="InterPro" id="IPR000403">
    <property type="entry name" value="PI3/4_kinase_cat_dom"/>
</dbReference>
<evidence type="ECO:0000259" key="11">
    <source>
        <dbReference type="PROSITE" id="PS51545"/>
    </source>
</evidence>
<dbReference type="Pfam" id="PF00454">
    <property type="entry name" value="PI3_PI4_kinase"/>
    <property type="match status" value="1"/>
</dbReference>
<organism evidence="12 13">
    <name type="scientific">Branchiostoma lanceolatum</name>
    <name type="common">Common lancelet</name>
    <name type="synonym">Amphioxus lanceolatum</name>
    <dbReference type="NCBI Taxonomy" id="7740"/>
    <lineage>
        <taxon>Eukaryota</taxon>
        <taxon>Metazoa</taxon>
        <taxon>Chordata</taxon>
        <taxon>Cephalochordata</taxon>
        <taxon>Leptocardii</taxon>
        <taxon>Amphioxiformes</taxon>
        <taxon>Branchiostomatidae</taxon>
        <taxon>Branchiostoma</taxon>
    </lineage>
</organism>
<dbReference type="PANTHER" id="PTHR10048">
    <property type="entry name" value="PHOSPHATIDYLINOSITOL KINASE"/>
    <property type="match status" value="1"/>
</dbReference>
<dbReference type="InterPro" id="IPR015433">
    <property type="entry name" value="PI3/4_kinase"/>
</dbReference>
<dbReference type="PANTHER" id="PTHR10048:SF22">
    <property type="entry name" value="PHOSPHATIDYLINOSITOL 4-KINASE BETA"/>
    <property type="match status" value="1"/>
</dbReference>
<gene>
    <name evidence="12" type="primary">PI4KB</name>
    <name evidence="12" type="ORF">BLAG_LOCUS9442</name>
</gene>
<evidence type="ECO:0000256" key="7">
    <source>
        <dbReference type="ARBA" id="ARBA00037860"/>
    </source>
</evidence>
<keyword evidence="4" id="KW-0808">Transferase</keyword>
<evidence type="ECO:0000256" key="9">
    <source>
        <dbReference type="SAM" id="MobiDB-lite"/>
    </source>
</evidence>
<reference evidence="12" key="1">
    <citation type="submission" date="2022-01" db="EMBL/GenBank/DDBJ databases">
        <authorList>
            <person name="Braso-Vives M."/>
        </authorList>
    </citation>
    <scope>NUCLEOTIDE SEQUENCE</scope>
</reference>
<feature type="domain" description="PI3K/PI4K catalytic" evidence="10">
    <location>
        <begin position="596"/>
        <end position="863"/>
    </location>
</feature>
<evidence type="ECO:0000256" key="1">
    <source>
        <dbReference type="ARBA" id="ARBA00004450"/>
    </source>
</evidence>
<dbReference type="PROSITE" id="PS51545">
    <property type="entry name" value="PIK_HELICAL"/>
    <property type="match status" value="1"/>
</dbReference>
<dbReference type="SUPFAM" id="SSF56112">
    <property type="entry name" value="Protein kinase-like (PK-like)"/>
    <property type="match status" value="1"/>
</dbReference>
<feature type="region of interest" description="Disordered" evidence="9">
    <location>
        <begin position="16"/>
        <end position="37"/>
    </location>
</feature>
<feature type="region of interest" description="Disordered" evidence="9">
    <location>
        <begin position="573"/>
        <end position="592"/>
    </location>
</feature>
<dbReference type="GO" id="GO:0004430">
    <property type="term" value="F:1-phosphatidylinositol 4-kinase activity"/>
    <property type="evidence" value="ECO:0007669"/>
    <property type="project" value="UniProtKB-EC"/>
</dbReference>
<evidence type="ECO:0000256" key="3">
    <source>
        <dbReference type="ARBA" id="ARBA00012169"/>
    </source>
</evidence>
<dbReference type="PROSITE" id="PS50290">
    <property type="entry name" value="PI3_4_KINASE_3"/>
    <property type="match status" value="1"/>
</dbReference>
<dbReference type="GO" id="GO:0005741">
    <property type="term" value="C:mitochondrial outer membrane"/>
    <property type="evidence" value="ECO:0007669"/>
    <property type="project" value="UniProtKB-SubCell"/>
</dbReference>
<dbReference type="Pfam" id="PF21245">
    <property type="entry name" value="PI4KB-PIK1_PIK"/>
    <property type="match status" value="1"/>
</dbReference>
<dbReference type="CDD" id="cd05168">
    <property type="entry name" value="PI4Kc_III_beta"/>
    <property type="match status" value="1"/>
</dbReference>
<dbReference type="InterPro" id="IPR036940">
    <property type="entry name" value="PI3/4_kinase_cat_sf"/>
</dbReference>
<dbReference type="GO" id="GO:0030867">
    <property type="term" value="C:rough endoplasmic reticulum membrane"/>
    <property type="evidence" value="ECO:0007669"/>
    <property type="project" value="UniProtKB-SubCell"/>
</dbReference>
<dbReference type="AlphaFoldDB" id="A0A8J9Z557"/>
<evidence type="ECO:0000313" key="12">
    <source>
        <dbReference type="EMBL" id="CAH1247919.1"/>
    </source>
</evidence>
<feature type="compositionally biased region" description="Low complexity" evidence="9">
    <location>
        <begin position="256"/>
        <end position="266"/>
    </location>
</feature>
<keyword evidence="5" id="KW-0418">Kinase</keyword>
<name>A0A8J9Z557_BRALA</name>
<comment type="similarity">
    <text evidence="2">Belongs to the PI3/PI4-kinase family. Type III PI4K subfamily.</text>
</comment>
<comment type="catalytic activity">
    <reaction evidence="6">
        <text>a 1,2-diacyl-sn-glycero-3-phospho-(1D-myo-inositol) + ATP = a 1,2-diacyl-sn-glycero-3-phospho-(1D-myo-inositol 4-phosphate) + ADP + H(+)</text>
        <dbReference type="Rhea" id="RHEA:19877"/>
        <dbReference type="ChEBI" id="CHEBI:15378"/>
        <dbReference type="ChEBI" id="CHEBI:30616"/>
        <dbReference type="ChEBI" id="CHEBI:57880"/>
        <dbReference type="ChEBI" id="CHEBI:58178"/>
        <dbReference type="ChEBI" id="CHEBI:456216"/>
        <dbReference type="EC" id="2.7.1.67"/>
    </reaction>
    <physiologicalReaction direction="left-to-right" evidence="6">
        <dbReference type="Rhea" id="RHEA:19878"/>
    </physiologicalReaction>
</comment>
<evidence type="ECO:0000259" key="10">
    <source>
        <dbReference type="PROSITE" id="PS50290"/>
    </source>
</evidence>
<evidence type="ECO:0000256" key="6">
    <source>
        <dbReference type="ARBA" id="ARBA00036767"/>
    </source>
</evidence>
<dbReference type="OrthoDB" id="10264149at2759"/>
<keyword evidence="13" id="KW-1185">Reference proteome</keyword>
<dbReference type="EMBL" id="OV696701">
    <property type="protein sequence ID" value="CAH1247919.1"/>
    <property type="molecule type" value="Genomic_DNA"/>
</dbReference>
<feature type="compositionally biased region" description="Basic and acidic residues" evidence="9">
    <location>
        <begin position="516"/>
        <end position="531"/>
    </location>
</feature>
<dbReference type="InterPro" id="IPR011009">
    <property type="entry name" value="Kinase-like_dom_sf"/>
</dbReference>
<evidence type="ECO:0000256" key="4">
    <source>
        <dbReference type="ARBA" id="ARBA00022679"/>
    </source>
</evidence>
<evidence type="ECO:0000256" key="5">
    <source>
        <dbReference type="ARBA" id="ARBA00022777"/>
    </source>
</evidence>
<dbReference type="SMART" id="SM00146">
    <property type="entry name" value="PI3Kc"/>
    <property type="match status" value="1"/>
</dbReference>
<sequence length="878" mass="99558">MADIQEQDCSKLAVIAKEQHDNTSQNNNRHSEENHQNIQQTAKLSLAPSSGDTDKLDKTVGIPEGVTCQCGGDSTNQELQANGAESLTKRMPNLHLELDLAEAIIDKHKKANTRHSRSKEEDAVPPPKQSWLLRLFESKMFDMSIAISYLYNSKEPGVQAYIGNKMFSFIQEDVDFYLPQLLNMYIHMGEDMADALHPYIVSRCRGGINFSLQSSWLLGAFSADARRHSRGIKLRKLILSEELRPVRTKREVLRLPSPTSPTTSPTKRTHQRSRSDFAAAMMTGPAALPSIKRSNSISKVTTGDLTTGRAFDSGCTCFDSTTGVMNDLFGKPTECICNAPRLQPMREFINALMAIGSRLQGLATRELRTSRLYAELSLLNLNLPARVWLPCHPPQHHVVRIPHSAAVVLNSKDKAPYLIYVEVLECEDANTCPVPTKILENTLRYTRSEENLQEYFNSDSPVHAFTVHPNFDQDDDCWSQDDIDLQLQYGDTQLELDRDDHDDTVHGSPRTINSDDDTKTEDSKPSRKKIEYWNQKSVSSDSVSQFSIESSTSNDSREPQYIAAADVRRRLSENLTTPPTKFKRDPEDPSAAALKEPWEDKVRRIRATSPYGHFPNWRLLSVIIKCGDDLRQELLAFQVLKQLQNIWKEEHVPLWVRPYHIIVTSADNGMIEPVLNAVSLHQIKKHSQLSLFNYFLREFGDTNSEEFLTAQKNFVQSSAAYSLVSYLLQVKDRHNGNILLDMEGHVIHIDFGFILSSSPRNLGFESSPFKLTHEFVEVMGGLNGDMFKYYKILMLQGFIAARKHMDKVVQLIEIMQTGSQLPCFKNGVSTVRGLRDRFHMNLTEEQLQLYVDSMVESSMHSLTTKLYDGFQYITNGIF</sequence>
<dbReference type="Proteomes" id="UP000838412">
    <property type="component" value="Chromosome 16"/>
</dbReference>
<dbReference type="Gene3D" id="3.30.1010.10">
    <property type="entry name" value="Phosphatidylinositol 3-kinase Catalytic Subunit, Chain A, domain 4"/>
    <property type="match status" value="1"/>
</dbReference>